<reference evidence="1 2" key="1">
    <citation type="journal article" date="2021" name="Elife">
        <title>Chloroplast acquisition without the gene transfer in kleptoplastic sea slugs, Plakobranchus ocellatus.</title>
        <authorList>
            <person name="Maeda T."/>
            <person name="Takahashi S."/>
            <person name="Yoshida T."/>
            <person name="Shimamura S."/>
            <person name="Takaki Y."/>
            <person name="Nagai Y."/>
            <person name="Toyoda A."/>
            <person name="Suzuki Y."/>
            <person name="Arimoto A."/>
            <person name="Ishii H."/>
            <person name="Satoh N."/>
            <person name="Nishiyama T."/>
            <person name="Hasebe M."/>
            <person name="Maruyama T."/>
            <person name="Minagawa J."/>
            <person name="Obokata J."/>
            <person name="Shigenobu S."/>
        </authorList>
    </citation>
    <scope>NUCLEOTIDE SEQUENCE [LARGE SCALE GENOMIC DNA]</scope>
</reference>
<feature type="non-terminal residue" evidence="1">
    <location>
        <position position="53"/>
    </location>
</feature>
<proteinExistence type="predicted"/>
<organism evidence="1 2">
    <name type="scientific">Plakobranchus ocellatus</name>
    <dbReference type="NCBI Taxonomy" id="259542"/>
    <lineage>
        <taxon>Eukaryota</taxon>
        <taxon>Metazoa</taxon>
        <taxon>Spiralia</taxon>
        <taxon>Lophotrochozoa</taxon>
        <taxon>Mollusca</taxon>
        <taxon>Gastropoda</taxon>
        <taxon>Heterobranchia</taxon>
        <taxon>Euthyneura</taxon>
        <taxon>Panpulmonata</taxon>
        <taxon>Sacoglossa</taxon>
        <taxon>Placobranchoidea</taxon>
        <taxon>Plakobranchidae</taxon>
        <taxon>Plakobranchus</taxon>
    </lineage>
</organism>
<dbReference type="Proteomes" id="UP000735302">
    <property type="component" value="Unassembled WGS sequence"/>
</dbReference>
<gene>
    <name evidence="1" type="ORF">PoB_004402500</name>
</gene>
<evidence type="ECO:0000313" key="1">
    <source>
        <dbReference type="EMBL" id="GFO17520.1"/>
    </source>
</evidence>
<dbReference type="AlphaFoldDB" id="A0AAV4BEH6"/>
<protein>
    <submittedName>
        <fullName evidence="1">Uncharacterized protein</fullName>
    </submittedName>
</protein>
<evidence type="ECO:0000313" key="2">
    <source>
        <dbReference type="Proteomes" id="UP000735302"/>
    </source>
</evidence>
<name>A0AAV4BEH6_9GAST</name>
<comment type="caution">
    <text evidence="1">The sequence shown here is derived from an EMBL/GenBank/DDBJ whole genome shotgun (WGS) entry which is preliminary data.</text>
</comment>
<keyword evidence="2" id="KW-1185">Reference proteome</keyword>
<dbReference type="EMBL" id="BLXT01004827">
    <property type="protein sequence ID" value="GFO17520.1"/>
    <property type="molecule type" value="Genomic_DNA"/>
</dbReference>
<sequence length="53" mass="6074">MDELTSSRFFAAWHAVHYLSCTVTCSTIPLNDRTPTIFVIFYHLVPSVRFPGQ</sequence>
<accession>A0AAV4BEH6</accession>